<reference evidence="1" key="2">
    <citation type="journal article" date="2023" name="IMA Fungus">
        <title>Comparative genomic study of the Penicillium genus elucidates a diverse pangenome and 15 lateral gene transfer events.</title>
        <authorList>
            <person name="Petersen C."/>
            <person name="Sorensen T."/>
            <person name="Nielsen M.R."/>
            <person name="Sondergaard T.E."/>
            <person name="Sorensen J.L."/>
            <person name="Fitzpatrick D.A."/>
            <person name="Frisvad J.C."/>
            <person name="Nielsen K.L."/>
        </authorList>
    </citation>
    <scope>NUCLEOTIDE SEQUENCE</scope>
    <source>
        <strain evidence="1">IBT 16125</strain>
    </source>
</reference>
<dbReference type="AlphaFoldDB" id="A0AAD6CCW7"/>
<organism evidence="1 2">
    <name type="scientific">Penicillium daleae</name>
    <dbReference type="NCBI Taxonomy" id="63821"/>
    <lineage>
        <taxon>Eukaryota</taxon>
        <taxon>Fungi</taxon>
        <taxon>Dikarya</taxon>
        <taxon>Ascomycota</taxon>
        <taxon>Pezizomycotina</taxon>
        <taxon>Eurotiomycetes</taxon>
        <taxon>Eurotiomycetidae</taxon>
        <taxon>Eurotiales</taxon>
        <taxon>Aspergillaceae</taxon>
        <taxon>Penicillium</taxon>
    </lineage>
</organism>
<dbReference type="GeneID" id="81594768"/>
<dbReference type="EMBL" id="JAPVEA010000002">
    <property type="protein sequence ID" value="KAJ5459590.1"/>
    <property type="molecule type" value="Genomic_DNA"/>
</dbReference>
<evidence type="ECO:0008006" key="3">
    <source>
        <dbReference type="Google" id="ProtNLM"/>
    </source>
</evidence>
<gene>
    <name evidence="1" type="ORF">N7458_001142</name>
</gene>
<dbReference type="PANTHER" id="PTHR14097">
    <property type="entry name" value="OXIDOREDUCTASE HTATIP2"/>
    <property type="match status" value="1"/>
</dbReference>
<dbReference type="Proteomes" id="UP001213681">
    <property type="component" value="Unassembled WGS sequence"/>
</dbReference>
<name>A0AAD6CCW7_9EURO</name>
<reference evidence="1" key="1">
    <citation type="submission" date="2022-12" db="EMBL/GenBank/DDBJ databases">
        <authorList>
            <person name="Petersen C."/>
        </authorList>
    </citation>
    <scope>NUCLEOTIDE SEQUENCE</scope>
    <source>
        <strain evidence="1">IBT 16125</strain>
    </source>
</reference>
<keyword evidence="2" id="KW-1185">Reference proteome</keyword>
<sequence>MNIIIAGATGFVGGEIVRQAIVNDKINHAYILTRKPIPEELARSQKVTIIQHDDFSHYPSELLSRLQEAEGCLWALGGRASQFPDVDTARKVSVQYTLAAAEAFSSIPKGKKFKFVFLSGRFAEWDTNKRLFFMADTRRIKGEVEKGLCELADTNPGKLEVWVVRPFGIIPVNAGVMMKLLGHLSNFIDVDLLANNMIRIVSEGYPERIIENETLLAM</sequence>
<dbReference type="PANTHER" id="PTHR14097:SF9">
    <property type="entry name" value="EPIMERASE, PUTATIVE (AFU_ORTHOLOGUE AFUA_8G07320)-RELATED"/>
    <property type="match status" value="1"/>
</dbReference>
<evidence type="ECO:0000313" key="2">
    <source>
        <dbReference type="Proteomes" id="UP001213681"/>
    </source>
</evidence>
<dbReference type="RefSeq" id="XP_056768632.1">
    <property type="nucleotide sequence ID" value="XM_056904525.1"/>
</dbReference>
<proteinExistence type="predicted"/>
<evidence type="ECO:0000313" key="1">
    <source>
        <dbReference type="EMBL" id="KAJ5459590.1"/>
    </source>
</evidence>
<dbReference type="InterPro" id="IPR036291">
    <property type="entry name" value="NAD(P)-bd_dom_sf"/>
</dbReference>
<dbReference type="Gene3D" id="3.40.50.720">
    <property type="entry name" value="NAD(P)-binding Rossmann-like Domain"/>
    <property type="match status" value="1"/>
</dbReference>
<protein>
    <recommendedName>
        <fullName evidence="3">NAD(P)-binding domain-containing protein</fullName>
    </recommendedName>
</protein>
<comment type="caution">
    <text evidence="1">The sequence shown here is derived from an EMBL/GenBank/DDBJ whole genome shotgun (WGS) entry which is preliminary data.</text>
</comment>
<accession>A0AAD6CCW7</accession>
<dbReference type="SUPFAM" id="SSF51735">
    <property type="entry name" value="NAD(P)-binding Rossmann-fold domains"/>
    <property type="match status" value="1"/>
</dbReference>